<evidence type="ECO:0000313" key="10">
    <source>
        <dbReference type="Proteomes" id="UP000037923"/>
    </source>
</evidence>
<dbReference type="VEuPathDB" id="TriTrypDB:LpyrH10_17_1920"/>
<dbReference type="RefSeq" id="XP_015655834.1">
    <property type="nucleotide sequence ID" value="XM_015805828.1"/>
</dbReference>
<name>A0A0M9FWI0_LEPPY</name>
<organism evidence="5 10">
    <name type="scientific">Leptomonas pyrrhocoris</name>
    <name type="common">Firebug parasite</name>
    <dbReference type="NCBI Taxonomy" id="157538"/>
    <lineage>
        <taxon>Eukaryota</taxon>
        <taxon>Discoba</taxon>
        <taxon>Euglenozoa</taxon>
        <taxon>Kinetoplastea</taxon>
        <taxon>Metakinetoplastina</taxon>
        <taxon>Trypanosomatida</taxon>
        <taxon>Trypanosomatidae</taxon>
        <taxon>Leishmaniinae</taxon>
        <taxon>Leptomonas</taxon>
    </lineage>
</organism>
<protein>
    <submittedName>
        <fullName evidence="5">Uncharacterized protein</fullName>
    </submittedName>
</protein>
<evidence type="ECO:0000313" key="7">
    <source>
        <dbReference type="EMBL" id="KPA77404.1"/>
    </source>
</evidence>
<dbReference type="GeneID" id="26907550"/>
<evidence type="ECO:0000313" key="3">
    <source>
        <dbReference type="EMBL" id="KPA77395.1"/>
    </source>
</evidence>
<evidence type="ECO:0000313" key="4">
    <source>
        <dbReference type="EMBL" id="KPA77397.1"/>
    </source>
</evidence>
<dbReference type="EMBL" id="LGTL01000017">
    <property type="protein sequence ID" value="KPA77399.1"/>
    <property type="molecule type" value="Genomic_DNA"/>
</dbReference>
<dbReference type="VEuPathDB" id="TriTrypDB:LpyrH10_17_1880"/>
<dbReference type="RefSeq" id="XP_015655843.1">
    <property type="nucleotide sequence ID" value="XM_015805837.1"/>
</dbReference>
<evidence type="ECO:0000313" key="1">
    <source>
        <dbReference type="EMBL" id="KPA77391.1"/>
    </source>
</evidence>
<comment type="caution">
    <text evidence="5">The sequence shown here is derived from an EMBL/GenBank/DDBJ whole genome shotgun (WGS) entry which is preliminary data.</text>
</comment>
<dbReference type="GeneID" id="26907542"/>
<keyword evidence="10" id="KW-1185">Reference proteome</keyword>
<dbReference type="EMBL" id="LGTL01000017">
    <property type="protein sequence ID" value="KPA77401.1"/>
    <property type="molecule type" value="Genomic_DNA"/>
</dbReference>
<dbReference type="GeneID" id="26907546"/>
<evidence type="ECO:0000313" key="8">
    <source>
        <dbReference type="EMBL" id="KPA77406.1"/>
    </source>
</evidence>
<sequence length="117" mass="12878">MLLRFPVHPQPPPSAAPELRSRFPSFAVLRGVGCIGWSKPRAGRWKEGSAQRPFGKVVMHGFRVRGSVVGLAPGTRGAVWAVCWATMSCRCFCASGGSLVRLRTSLLLTHLERTERY</sequence>
<evidence type="ECO:0000313" key="5">
    <source>
        <dbReference type="EMBL" id="KPA77399.1"/>
    </source>
</evidence>
<dbReference type="EMBL" id="LGTL01000017">
    <property type="protein sequence ID" value="KPA77397.1"/>
    <property type="molecule type" value="Genomic_DNA"/>
</dbReference>
<dbReference type="RefSeq" id="XP_015655838.1">
    <property type="nucleotide sequence ID" value="XM_015805832.1"/>
</dbReference>
<dbReference type="RefSeq" id="XP_015655847.1">
    <property type="nucleotide sequence ID" value="XM_015805841.1"/>
</dbReference>
<evidence type="ECO:0000313" key="9">
    <source>
        <dbReference type="EMBL" id="KPA77408.1"/>
    </source>
</evidence>
<dbReference type="VEuPathDB" id="TriTrypDB:LpyrH10_17_2020"/>
<dbReference type="RefSeq" id="XP_015655832.1">
    <property type="nucleotide sequence ID" value="XM_015805826.1"/>
</dbReference>
<dbReference type="VEuPathDB" id="TriTrypDB:LpyrH10_17_2000"/>
<dbReference type="EMBL" id="LGTL01000017">
    <property type="protein sequence ID" value="KPA77393.1"/>
    <property type="molecule type" value="Genomic_DNA"/>
</dbReference>
<dbReference type="RefSeq" id="XP_015655830.1">
    <property type="nucleotide sequence ID" value="XM_015805824.1"/>
</dbReference>
<proteinExistence type="predicted"/>
<dbReference type="RefSeq" id="XP_015655836.1">
    <property type="nucleotide sequence ID" value="XM_015805830.1"/>
</dbReference>
<dbReference type="VEuPathDB" id="TriTrypDB:LpyrH10_17_1900"/>
<dbReference type="VEuPathDB" id="TriTrypDB:LpyrH10_17_1860"/>
<dbReference type="RefSeq" id="XP_015655840.1">
    <property type="nucleotide sequence ID" value="XM_015805834.1"/>
</dbReference>
<dbReference type="GeneID" id="26907554"/>
<dbReference type="EMBL" id="LGTL01000017">
    <property type="protein sequence ID" value="KPA77395.1"/>
    <property type="molecule type" value="Genomic_DNA"/>
</dbReference>
<dbReference type="VEuPathDB" id="TriTrypDB:LpyrH10_17_1940"/>
<dbReference type="EMBL" id="LGTL01000017">
    <property type="protein sequence ID" value="KPA77408.1"/>
    <property type="molecule type" value="Genomic_DNA"/>
</dbReference>
<dbReference type="GeneID" id="26907556"/>
<dbReference type="EMBL" id="LGTL01000017">
    <property type="protein sequence ID" value="KPA77404.1"/>
    <property type="molecule type" value="Genomic_DNA"/>
</dbReference>
<dbReference type="GeneID" id="26907548"/>
<reference evidence="5 10" key="1">
    <citation type="submission" date="2015-07" db="EMBL/GenBank/DDBJ databases">
        <title>High-quality genome of monoxenous trypanosomatid Leptomonas pyrrhocoris.</title>
        <authorList>
            <person name="Flegontov P."/>
            <person name="Butenko A."/>
            <person name="Firsov S."/>
            <person name="Vlcek C."/>
            <person name="Logacheva M.D."/>
            <person name="Field M."/>
            <person name="Filatov D."/>
            <person name="Flegontova O."/>
            <person name="Gerasimov E."/>
            <person name="Jackson A.P."/>
            <person name="Kelly S."/>
            <person name="Opperdoes F."/>
            <person name="O'Reilly A."/>
            <person name="Votypka J."/>
            <person name="Yurchenko V."/>
            <person name="Lukes J."/>
        </authorList>
    </citation>
    <scope>NUCLEOTIDE SEQUENCE [LARGE SCALE GENOMIC DNA]</scope>
    <source>
        <strain evidence="5">H10</strain>
    </source>
</reference>
<dbReference type="RefSeq" id="XP_015655845.1">
    <property type="nucleotide sequence ID" value="XM_015805839.1"/>
</dbReference>
<dbReference type="EMBL" id="LGTL01000017">
    <property type="protein sequence ID" value="KPA77406.1"/>
    <property type="molecule type" value="Genomic_DNA"/>
</dbReference>
<gene>
    <name evidence="1" type="ORF">ABB37_07254</name>
    <name evidence="2" type="ORF">ABB37_07256</name>
    <name evidence="3" type="ORF">ABB37_07258</name>
    <name evidence="4" type="ORF">ABB37_07260</name>
    <name evidence="5" type="ORF">ABB37_07262</name>
    <name evidence="6" type="ORF">ABB37_07264</name>
    <name evidence="7" type="ORF">ABB37_07266</name>
    <name evidence="8" type="ORF">ABB37_07268</name>
    <name evidence="9" type="ORF">ABB37_07270</name>
</gene>
<evidence type="ECO:0000313" key="2">
    <source>
        <dbReference type="EMBL" id="KPA77393.1"/>
    </source>
</evidence>
<dbReference type="EMBL" id="LGTL01000017">
    <property type="protein sequence ID" value="KPA77391.1"/>
    <property type="molecule type" value="Genomic_DNA"/>
</dbReference>
<dbReference type="VEuPathDB" id="TriTrypDB:LpyrH10_17_1960"/>
<dbReference type="AlphaFoldDB" id="A0A0M9FWI0"/>
<dbReference type="Proteomes" id="UP000037923">
    <property type="component" value="Unassembled WGS sequence"/>
</dbReference>
<evidence type="ECO:0000313" key="6">
    <source>
        <dbReference type="EMBL" id="KPA77401.1"/>
    </source>
</evidence>
<dbReference type="GeneID" id="26907544"/>
<dbReference type="VEuPathDB" id="TriTrypDB:LpyrH10_17_1980"/>
<dbReference type="GeneID" id="26907540"/>
<accession>A0A0M9FWI0</accession>
<dbReference type="GeneID" id="26907552"/>